<evidence type="ECO:0000313" key="6">
    <source>
        <dbReference type="EMBL" id="MFC3040766.1"/>
    </source>
</evidence>
<dbReference type="InterPro" id="IPR036291">
    <property type="entry name" value="NAD(P)-bd_dom_sf"/>
</dbReference>
<dbReference type="PROSITE" id="PS00065">
    <property type="entry name" value="D_2_HYDROXYACID_DH_1"/>
    <property type="match status" value="1"/>
</dbReference>
<dbReference type="InterPro" id="IPR006139">
    <property type="entry name" value="D-isomer_2_OHA_DH_cat_dom"/>
</dbReference>
<dbReference type="EC" id="1.1.1.-" evidence="6"/>
<gene>
    <name evidence="6" type="ORF">ACFOGI_10955</name>
</gene>
<dbReference type="SUPFAM" id="SSF51735">
    <property type="entry name" value="NAD(P)-binding Rossmann-fold domains"/>
    <property type="match status" value="1"/>
</dbReference>
<dbReference type="Pfam" id="PF00389">
    <property type="entry name" value="2-Hacid_dh"/>
    <property type="match status" value="1"/>
</dbReference>
<reference evidence="7" key="1">
    <citation type="journal article" date="2019" name="Int. J. Syst. Evol. Microbiol.">
        <title>The Global Catalogue of Microorganisms (GCM) 10K type strain sequencing project: providing services to taxonomists for standard genome sequencing and annotation.</title>
        <authorList>
            <consortium name="The Broad Institute Genomics Platform"/>
            <consortium name="The Broad Institute Genome Sequencing Center for Infectious Disease"/>
            <person name="Wu L."/>
            <person name="Ma J."/>
        </authorList>
    </citation>
    <scope>NUCLEOTIDE SEQUENCE [LARGE SCALE GENOMIC DNA]</scope>
    <source>
        <strain evidence="7">KCTC 13128</strain>
    </source>
</reference>
<dbReference type="PANTHER" id="PTHR10996">
    <property type="entry name" value="2-HYDROXYACID DEHYDROGENASE-RELATED"/>
    <property type="match status" value="1"/>
</dbReference>
<evidence type="ECO:0000256" key="3">
    <source>
        <dbReference type="RuleBase" id="RU003719"/>
    </source>
</evidence>
<dbReference type="Gene3D" id="3.40.50.720">
    <property type="entry name" value="NAD(P)-binding Rossmann-like Domain"/>
    <property type="match status" value="2"/>
</dbReference>
<evidence type="ECO:0000259" key="4">
    <source>
        <dbReference type="Pfam" id="PF00389"/>
    </source>
</evidence>
<name>A0ABV7CWB0_9BACI</name>
<evidence type="ECO:0000256" key="1">
    <source>
        <dbReference type="ARBA" id="ARBA00005854"/>
    </source>
</evidence>
<comment type="caution">
    <text evidence="6">The sequence shown here is derived from an EMBL/GenBank/DDBJ whole genome shotgun (WGS) entry which is preliminary data.</text>
</comment>
<dbReference type="GO" id="GO:0016491">
    <property type="term" value="F:oxidoreductase activity"/>
    <property type="evidence" value="ECO:0007669"/>
    <property type="project" value="UniProtKB-KW"/>
</dbReference>
<organism evidence="6 7">
    <name type="scientific">Virgibacillus xinjiangensis</name>
    <dbReference type="NCBI Taxonomy" id="393090"/>
    <lineage>
        <taxon>Bacteria</taxon>
        <taxon>Bacillati</taxon>
        <taxon>Bacillota</taxon>
        <taxon>Bacilli</taxon>
        <taxon>Bacillales</taxon>
        <taxon>Bacillaceae</taxon>
        <taxon>Virgibacillus</taxon>
    </lineage>
</organism>
<proteinExistence type="inferred from homology"/>
<protein>
    <submittedName>
        <fullName evidence="6">2-hydroxyacid dehydrogenase</fullName>
        <ecNumber evidence="6">1.1.1.-</ecNumber>
    </submittedName>
</protein>
<dbReference type="Pfam" id="PF02826">
    <property type="entry name" value="2-Hacid_dh_C"/>
    <property type="match status" value="1"/>
</dbReference>
<dbReference type="RefSeq" id="WP_390272316.1">
    <property type="nucleotide sequence ID" value="NZ_JBHRSA010000042.1"/>
</dbReference>
<dbReference type="InterPro" id="IPR006140">
    <property type="entry name" value="D-isomer_DH_NAD-bd"/>
</dbReference>
<dbReference type="CDD" id="cd05301">
    <property type="entry name" value="GDH"/>
    <property type="match status" value="1"/>
</dbReference>
<dbReference type="EMBL" id="JBHRSA010000042">
    <property type="protein sequence ID" value="MFC3040766.1"/>
    <property type="molecule type" value="Genomic_DNA"/>
</dbReference>
<feature type="domain" description="D-isomer specific 2-hydroxyacid dehydrogenase NAD-binding" evidence="5">
    <location>
        <begin position="104"/>
        <end position="283"/>
    </location>
</feature>
<sequence>MKPKIILYNQIKKELVAELQAYSEVYQLSKEHPSFLQELQTAEGIIGSGLKVDEELLDQALLLRIISNISVGYDNLDMKELTNRGIMATNTPDVLTETTADTVFGLIMAVARRMPELDAYVKAGHWKEKLTKDQFGIDIHHKTLGIIGMGRIGKAVAERARYGFKMNIIYHNRSRNVPAEEELDAEFTSLDELLANADYVCLLAPLSPDTINLIGKREFKLMKESAIFINGARGAMVVEEDLADALANGEIRAAGVDVYREEPLDAKSPLLRLKNIVTLPHIGSATEETRDKMAELAVRNLITGLKGERPPCLINNEVLVTERQGE</sequence>
<evidence type="ECO:0000256" key="2">
    <source>
        <dbReference type="ARBA" id="ARBA00023002"/>
    </source>
</evidence>
<dbReference type="Proteomes" id="UP001595279">
    <property type="component" value="Unassembled WGS sequence"/>
</dbReference>
<keyword evidence="2 3" id="KW-0560">Oxidoreductase</keyword>
<dbReference type="InterPro" id="IPR050223">
    <property type="entry name" value="D-isomer_2-hydroxyacid_DH"/>
</dbReference>
<feature type="domain" description="D-isomer specific 2-hydroxyacid dehydrogenase catalytic" evidence="4">
    <location>
        <begin position="5"/>
        <end position="315"/>
    </location>
</feature>
<dbReference type="PANTHER" id="PTHR10996:SF283">
    <property type="entry name" value="GLYOXYLATE_HYDROXYPYRUVATE REDUCTASE B"/>
    <property type="match status" value="1"/>
</dbReference>
<keyword evidence="7" id="KW-1185">Reference proteome</keyword>
<evidence type="ECO:0000259" key="5">
    <source>
        <dbReference type="Pfam" id="PF02826"/>
    </source>
</evidence>
<accession>A0ABV7CWB0</accession>
<comment type="similarity">
    <text evidence="1 3">Belongs to the D-isomer specific 2-hydroxyacid dehydrogenase family.</text>
</comment>
<dbReference type="SUPFAM" id="SSF52283">
    <property type="entry name" value="Formate/glycerate dehydrogenase catalytic domain-like"/>
    <property type="match status" value="1"/>
</dbReference>
<dbReference type="InterPro" id="IPR029752">
    <property type="entry name" value="D-isomer_DH_CS1"/>
</dbReference>
<evidence type="ECO:0000313" key="7">
    <source>
        <dbReference type="Proteomes" id="UP001595279"/>
    </source>
</evidence>